<name>A0A7R9QSZ6_9ACAR</name>
<dbReference type="Gene3D" id="3.40.50.300">
    <property type="entry name" value="P-loop containing nucleotide triphosphate hydrolases"/>
    <property type="match status" value="1"/>
</dbReference>
<dbReference type="InterPro" id="IPR051135">
    <property type="entry name" value="Gal/GlcNAc/GalNAc_ST"/>
</dbReference>
<accession>A0A7R9QSZ6</accession>
<dbReference type="InterPro" id="IPR027417">
    <property type="entry name" value="P-loop_NTPase"/>
</dbReference>
<dbReference type="GO" id="GO:0006790">
    <property type="term" value="P:sulfur compound metabolic process"/>
    <property type="evidence" value="ECO:0007669"/>
    <property type="project" value="TreeGrafter"/>
</dbReference>
<evidence type="ECO:0000313" key="1">
    <source>
        <dbReference type="EMBL" id="CAD7657396.1"/>
    </source>
</evidence>
<sequence length="149" mass="17344">MTTHLDKPIKLVMIVRDPRGIMSSRYLPAMDWCRDDTTCAEIDMLCDHHITLVRYEDLSLNAIETAKRLYNKLDLHFNADIESWIESHTNDTTKLGNPYSTVRKSKSAVFSWVKRLNATQIDTIQEKCTGVMDYLGYNIIDIKNLQEFR</sequence>
<dbReference type="PANTHER" id="PTHR10704:SF44">
    <property type="entry name" value="LD35051P-RELATED"/>
    <property type="match status" value="1"/>
</dbReference>
<dbReference type="EMBL" id="OC927749">
    <property type="protein sequence ID" value="CAD7657396.1"/>
    <property type="molecule type" value="Genomic_DNA"/>
</dbReference>
<dbReference type="EMBL" id="CAJPVJ010012924">
    <property type="protein sequence ID" value="CAG2174582.1"/>
    <property type="molecule type" value="Genomic_DNA"/>
</dbReference>
<keyword evidence="2" id="KW-1185">Reference proteome</keyword>
<dbReference type="AlphaFoldDB" id="A0A7R9QSZ6"/>
<protein>
    <recommendedName>
        <fullName evidence="3">Sulfotransferase domain-containing protein</fullName>
    </recommendedName>
</protein>
<dbReference type="OrthoDB" id="6138663at2759"/>
<proteinExistence type="predicted"/>
<gene>
    <name evidence="1" type="ORF">ONB1V03_LOCUS14026</name>
</gene>
<evidence type="ECO:0008006" key="3">
    <source>
        <dbReference type="Google" id="ProtNLM"/>
    </source>
</evidence>
<reference evidence="1" key="1">
    <citation type="submission" date="2020-11" db="EMBL/GenBank/DDBJ databases">
        <authorList>
            <person name="Tran Van P."/>
        </authorList>
    </citation>
    <scope>NUCLEOTIDE SEQUENCE</scope>
</reference>
<organism evidence="1">
    <name type="scientific">Oppiella nova</name>
    <dbReference type="NCBI Taxonomy" id="334625"/>
    <lineage>
        <taxon>Eukaryota</taxon>
        <taxon>Metazoa</taxon>
        <taxon>Ecdysozoa</taxon>
        <taxon>Arthropoda</taxon>
        <taxon>Chelicerata</taxon>
        <taxon>Arachnida</taxon>
        <taxon>Acari</taxon>
        <taxon>Acariformes</taxon>
        <taxon>Sarcoptiformes</taxon>
        <taxon>Oribatida</taxon>
        <taxon>Brachypylina</taxon>
        <taxon>Oppioidea</taxon>
        <taxon>Oppiidae</taxon>
        <taxon>Oppiella</taxon>
    </lineage>
</organism>
<feature type="non-terminal residue" evidence="1">
    <location>
        <position position="149"/>
    </location>
</feature>
<dbReference type="GO" id="GO:0001517">
    <property type="term" value="F:N-acetylglucosamine 6-O-sulfotransferase activity"/>
    <property type="evidence" value="ECO:0007669"/>
    <property type="project" value="TreeGrafter"/>
</dbReference>
<dbReference type="Proteomes" id="UP000728032">
    <property type="component" value="Unassembled WGS sequence"/>
</dbReference>
<evidence type="ECO:0000313" key="2">
    <source>
        <dbReference type="Proteomes" id="UP000728032"/>
    </source>
</evidence>
<dbReference type="GO" id="GO:0006044">
    <property type="term" value="P:N-acetylglucosamine metabolic process"/>
    <property type="evidence" value="ECO:0007669"/>
    <property type="project" value="TreeGrafter"/>
</dbReference>
<dbReference type="PANTHER" id="PTHR10704">
    <property type="entry name" value="CARBOHYDRATE SULFOTRANSFERASE"/>
    <property type="match status" value="1"/>
</dbReference>
<dbReference type="SUPFAM" id="SSF52540">
    <property type="entry name" value="P-loop containing nucleoside triphosphate hydrolases"/>
    <property type="match status" value="1"/>
</dbReference>